<dbReference type="PANTHER" id="PTHR35602">
    <property type="entry name" value="ESTERASE YQIA-RELATED"/>
    <property type="match status" value="1"/>
</dbReference>
<keyword evidence="2" id="KW-1185">Reference proteome</keyword>
<dbReference type="Proteomes" id="UP001161422">
    <property type="component" value="Unassembled WGS sequence"/>
</dbReference>
<dbReference type="InterPro" id="IPR029058">
    <property type="entry name" value="AB_hydrolase_fold"/>
</dbReference>
<reference evidence="1" key="2">
    <citation type="submission" date="2023-01" db="EMBL/GenBank/DDBJ databases">
        <title>Draft genome sequence of Paraferrimonas sedimenticola strain NBRC 101628.</title>
        <authorList>
            <person name="Sun Q."/>
            <person name="Mori K."/>
        </authorList>
    </citation>
    <scope>NUCLEOTIDE SEQUENCE</scope>
    <source>
        <strain evidence="1">NBRC 101628</strain>
    </source>
</reference>
<sequence>MLLYLHGFASSPQSLKAQQTREFLEQHFPNTPIHVPALSHEPTLVKAQLCDWVERQMADGHTVRFMGSSLGGYLASYLSEKYGGKAAIVNPAVRPYELLADYVGIQENLYSGETFEVKIEHMDELKSMDTEVIRQPQNFLVLLQSDDEVLDYRQALWKYQSAQLIVQEGGDHSFVGFERHLPAIAEFLQL</sequence>
<dbReference type="InterPro" id="IPR008886">
    <property type="entry name" value="UPF0227/Esterase_YqiA"/>
</dbReference>
<dbReference type="Pfam" id="PF05728">
    <property type="entry name" value="UPF0227"/>
    <property type="match status" value="1"/>
</dbReference>
<dbReference type="PANTHER" id="PTHR35602:SF3">
    <property type="entry name" value="ESTERASE YQIA"/>
    <property type="match status" value="1"/>
</dbReference>
<dbReference type="RefSeq" id="WP_095504909.1">
    <property type="nucleotide sequence ID" value="NZ_BSNC01000006.1"/>
</dbReference>
<protein>
    <submittedName>
        <fullName evidence="1">Esterase</fullName>
    </submittedName>
</protein>
<comment type="caution">
    <text evidence="1">The sequence shown here is derived from an EMBL/GenBank/DDBJ whole genome shotgun (WGS) entry which is preliminary data.</text>
</comment>
<evidence type="ECO:0000313" key="2">
    <source>
        <dbReference type="Proteomes" id="UP001161422"/>
    </source>
</evidence>
<organism evidence="1 2">
    <name type="scientific">Paraferrimonas sedimenticola</name>
    <dbReference type="NCBI Taxonomy" id="375674"/>
    <lineage>
        <taxon>Bacteria</taxon>
        <taxon>Pseudomonadati</taxon>
        <taxon>Pseudomonadota</taxon>
        <taxon>Gammaproteobacteria</taxon>
        <taxon>Alteromonadales</taxon>
        <taxon>Ferrimonadaceae</taxon>
        <taxon>Paraferrimonas</taxon>
    </lineage>
</organism>
<gene>
    <name evidence="1" type="ORF">GCM10007895_25350</name>
</gene>
<dbReference type="EMBL" id="BSNC01000006">
    <property type="protein sequence ID" value="GLP97228.1"/>
    <property type="molecule type" value="Genomic_DNA"/>
</dbReference>
<reference evidence="1" key="1">
    <citation type="journal article" date="2014" name="Int. J. Syst. Evol. Microbiol.">
        <title>Complete genome sequence of Corynebacterium casei LMG S-19264T (=DSM 44701T), isolated from a smear-ripened cheese.</title>
        <authorList>
            <consortium name="US DOE Joint Genome Institute (JGI-PGF)"/>
            <person name="Walter F."/>
            <person name="Albersmeier A."/>
            <person name="Kalinowski J."/>
            <person name="Ruckert C."/>
        </authorList>
    </citation>
    <scope>NUCLEOTIDE SEQUENCE</scope>
    <source>
        <strain evidence="1">NBRC 101628</strain>
    </source>
</reference>
<dbReference type="Gene3D" id="3.40.50.1820">
    <property type="entry name" value="alpha/beta hydrolase"/>
    <property type="match status" value="1"/>
</dbReference>
<accession>A0AA37W1Z2</accession>
<dbReference type="AlphaFoldDB" id="A0AA37W1Z2"/>
<dbReference type="SUPFAM" id="SSF53474">
    <property type="entry name" value="alpha/beta-Hydrolases"/>
    <property type="match status" value="1"/>
</dbReference>
<evidence type="ECO:0000313" key="1">
    <source>
        <dbReference type="EMBL" id="GLP97228.1"/>
    </source>
</evidence>
<proteinExistence type="predicted"/>
<name>A0AA37W1Z2_9GAMM</name>